<dbReference type="GO" id="GO:0005524">
    <property type="term" value="F:ATP binding"/>
    <property type="evidence" value="ECO:0007669"/>
    <property type="project" value="UniProtKB-KW"/>
</dbReference>
<dbReference type="GO" id="GO:0006542">
    <property type="term" value="P:glutamine biosynthetic process"/>
    <property type="evidence" value="ECO:0007669"/>
    <property type="project" value="InterPro"/>
</dbReference>
<dbReference type="InterPro" id="IPR008147">
    <property type="entry name" value="Gln_synt_N"/>
</dbReference>
<evidence type="ECO:0000256" key="9">
    <source>
        <dbReference type="RuleBase" id="RU000384"/>
    </source>
</evidence>
<dbReference type="SMART" id="SM01230">
    <property type="entry name" value="Gln-synt_C"/>
    <property type="match status" value="1"/>
</dbReference>
<reference evidence="13" key="2">
    <citation type="submission" date="2011-06" db="EMBL/GenBank/DDBJ databases">
        <title>The complete genome sequence of Alicyclobacillus acidocaldarius sp. Tc-4-1.</title>
        <authorList>
            <person name="Chen Y."/>
            <person name="He Y."/>
            <person name="Dong Z."/>
            <person name="Hu S."/>
        </authorList>
    </citation>
    <scope>NUCLEOTIDE SEQUENCE [LARGE SCALE GENOMIC DNA]</scope>
    <source>
        <strain evidence="13">Tc-4-1</strain>
    </source>
</reference>
<evidence type="ECO:0000256" key="3">
    <source>
        <dbReference type="ARBA" id="ARBA00022598"/>
    </source>
</evidence>
<dbReference type="InterPro" id="IPR008146">
    <property type="entry name" value="Gln_synth_cat_dom"/>
</dbReference>
<evidence type="ECO:0000259" key="11">
    <source>
        <dbReference type="PROSITE" id="PS51987"/>
    </source>
</evidence>
<evidence type="ECO:0000256" key="8">
    <source>
        <dbReference type="PROSITE-ProRule" id="PRU01330"/>
    </source>
</evidence>
<dbReference type="PANTHER" id="PTHR43785:SF12">
    <property type="entry name" value="TYPE-1 GLUTAMINE SYNTHETASE 2"/>
    <property type="match status" value="1"/>
</dbReference>
<dbReference type="GO" id="GO:0004356">
    <property type="term" value="F:glutamine synthetase activity"/>
    <property type="evidence" value="ECO:0007669"/>
    <property type="project" value="UniProtKB-EC"/>
</dbReference>
<dbReference type="EMBL" id="CP002902">
    <property type="protein sequence ID" value="AEJ44652.1"/>
    <property type="molecule type" value="Genomic_DNA"/>
</dbReference>
<keyword evidence="3" id="KW-0436">Ligase</keyword>
<dbReference type="KEGG" id="aad:TC41_2759"/>
<comment type="catalytic activity">
    <reaction evidence="7">
        <text>L-glutamate + NH4(+) + ATP = L-glutamine + ADP + phosphate + H(+)</text>
        <dbReference type="Rhea" id="RHEA:16169"/>
        <dbReference type="ChEBI" id="CHEBI:15378"/>
        <dbReference type="ChEBI" id="CHEBI:28938"/>
        <dbReference type="ChEBI" id="CHEBI:29985"/>
        <dbReference type="ChEBI" id="CHEBI:30616"/>
        <dbReference type="ChEBI" id="CHEBI:43474"/>
        <dbReference type="ChEBI" id="CHEBI:58359"/>
        <dbReference type="ChEBI" id="CHEBI:456216"/>
        <dbReference type="EC" id="6.3.1.2"/>
    </reaction>
</comment>
<dbReference type="Pfam" id="PF00120">
    <property type="entry name" value="Gln-synt_C"/>
    <property type="match status" value="1"/>
</dbReference>
<dbReference type="PROSITE" id="PS51987">
    <property type="entry name" value="GS_CATALYTIC"/>
    <property type="match status" value="1"/>
</dbReference>
<gene>
    <name evidence="12" type="ordered locus">TC41_2759</name>
</gene>
<dbReference type="Gene3D" id="3.30.590.10">
    <property type="entry name" value="Glutamine synthetase/guanido kinase, catalytic domain"/>
    <property type="match status" value="1"/>
</dbReference>
<dbReference type="PROSITE" id="PS51986">
    <property type="entry name" value="GS_BETA_GRASP"/>
    <property type="match status" value="1"/>
</dbReference>
<dbReference type="Gene3D" id="3.10.20.70">
    <property type="entry name" value="Glutamine synthetase, N-terminal domain"/>
    <property type="match status" value="1"/>
</dbReference>
<protein>
    <recommendedName>
        <fullName evidence="2">Glutamine synthetase</fullName>
    </recommendedName>
    <alternativeName>
        <fullName evidence="6">Glutamate--ammonia ligase</fullName>
    </alternativeName>
</protein>
<dbReference type="InterPro" id="IPR036651">
    <property type="entry name" value="Gln_synt_N_sf"/>
</dbReference>
<dbReference type="AlphaFoldDB" id="F8IJD9"/>
<dbReference type="InterPro" id="IPR014746">
    <property type="entry name" value="Gln_synth/guanido_kin_cat_dom"/>
</dbReference>
<dbReference type="eggNOG" id="COG0174">
    <property type="taxonomic scope" value="Bacteria"/>
</dbReference>
<dbReference type="Proteomes" id="UP000000292">
    <property type="component" value="Chromosome"/>
</dbReference>
<accession>F8IJD9</accession>
<dbReference type="PATRIC" id="fig|1048834.4.peg.2617"/>
<proteinExistence type="inferred from homology"/>
<evidence type="ECO:0000256" key="1">
    <source>
        <dbReference type="ARBA" id="ARBA00009897"/>
    </source>
</evidence>
<evidence type="ECO:0000259" key="10">
    <source>
        <dbReference type="PROSITE" id="PS51986"/>
    </source>
</evidence>
<dbReference type="PROSITE" id="PS00180">
    <property type="entry name" value="GLNA_1"/>
    <property type="match status" value="1"/>
</dbReference>
<evidence type="ECO:0000256" key="4">
    <source>
        <dbReference type="ARBA" id="ARBA00022741"/>
    </source>
</evidence>
<evidence type="ECO:0000313" key="13">
    <source>
        <dbReference type="Proteomes" id="UP000000292"/>
    </source>
</evidence>
<dbReference type="PANTHER" id="PTHR43785">
    <property type="entry name" value="GAMMA-GLUTAMYLPUTRESCINE SYNTHETASE"/>
    <property type="match status" value="1"/>
</dbReference>
<evidence type="ECO:0000256" key="6">
    <source>
        <dbReference type="ARBA" id="ARBA00030668"/>
    </source>
</evidence>
<feature type="domain" description="GS catalytic" evidence="11">
    <location>
        <begin position="127"/>
        <end position="444"/>
    </location>
</feature>
<keyword evidence="4" id="KW-0547">Nucleotide-binding</keyword>
<keyword evidence="5" id="KW-0067">ATP-binding</keyword>
<evidence type="ECO:0000256" key="5">
    <source>
        <dbReference type="ARBA" id="ARBA00022840"/>
    </source>
</evidence>
<comment type="similarity">
    <text evidence="1 8 9">Belongs to the glutamine synthetase family.</text>
</comment>
<dbReference type="SUPFAM" id="SSF55931">
    <property type="entry name" value="Glutamine synthetase/guanido kinase"/>
    <property type="match status" value="1"/>
</dbReference>
<name>F8IJD9_ALIAT</name>
<evidence type="ECO:0000313" key="12">
    <source>
        <dbReference type="EMBL" id="AEJ44652.1"/>
    </source>
</evidence>
<dbReference type="InterPro" id="IPR027302">
    <property type="entry name" value="Gln_synth_N_conserv_site"/>
</dbReference>
<evidence type="ECO:0000256" key="2">
    <source>
        <dbReference type="ARBA" id="ARBA00021364"/>
    </source>
</evidence>
<dbReference type="HOGENOM" id="CLU_017290_1_3_9"/>
<dbReference type="Pfam" id="PF03951">
    <property type="entry name" value="Gln-synt_N"/>
    <property type="match status" value="1"/>
</dbReference>
<dbReference type="STRING" id="1048834.TC41_2759"/>
<evidence type="ECO:0000256" key="7">
    <source>
        <dbReference type="ARBA" id="ARBA00049436"/>
    </source>
</evidence>
<sequence>MLDFRDFVLYDQARISSGWWLIMSSIASLLRQLEAERIDTVQLQFTDLMGAVKVVSIPSSRLPDVLGRGVGFDGSSVEGFAREEESDMRLVPDLATACTWPSDFSERALRIICDVVLPDGVPFAGDPRRILARAAERARAAGAPEMAVSAELEFFLLPQDERLEDAHLGDPARYFDALSSDIAARCLRSMAGGLTEAGVPVTQIHHEAAPHQYEINLTALPPLCAADAVVTAKLVIRREAARFGFTASFMPKPFTDHPGSGLHLTFAPAGETADVARCAAFAAGILAHARGLSAIANPTVNSYKRLGGSEAPGFVGWSDHHPAPYLRAVGSAWEWRAPDASANPYLAIACALVAGADGIEQALPLPDRLDERPEMWSEEQRFLRHVAALPETLRDALDALEQDDCLQAALGDHAMRHFLEAKRLEWAAYARTVHVWEREQYLTL</sequence>
<feature type="domain" description="GS beta-grasp" evidence="10">
    <location>
        <begin position="36"/>
        <end position="120"/>
    </location>
</feature>
<dbReference type="SUPFAM" id="SSF54368">
    <property type="entry name" value="Glutamine synthetase, N-terminal domain"/>
    <property type="match status" value="1"/>
</dbReference>
<organism evidence="12 13">
    <name type="scientific">Alicyclobacillus acidocaldarius (strain Tc-4-1)</name>
    <name type="common">Bacillus acidocaldarius</name>
    <dbReference type="NCBI Taxonomy" id="1048834"/>
    <lineage>
        <taxon>Bacteria</taxon>
        <taxon>Bacillati</taxon>
        <taxon>Bacillota</taxon>
        <taxon>Bacilli</taxon>
        <taxon>Bacillales</taxon>
        <taxon>Alicyclobacillaceae</taxon>
        <taxon>Alicyclobacillus</taxon>
    </lineage>
</organism>
<reference evidence="12 13" key="1">
    <citation type="journal article" date="2011" name="J. Bacteriol.">
        <title>Complete Genome Sequence of Alicyclobacillus acidocaldarius Strain Tc-4-1.</title>
        <authorList>
            <person name="Chen Y."/>
            <person name="He Y."/>
            <person name="Zhang B."/>
            <person name="Yang J."/>
            <person name="Li W."/>
            <person name="Dong Z."/>
            <person name="Hu S."/>
        </authorList>
    </citation>
    <scope>NUCLEOTIDE SEQUENCE [LARGE SCALE GENOMIC DNA]</scope>
    <source>
        <strain evidence="12 13">Tc-4-1</strain>
    </source>
</reference>